<dbReference type="InterPro" id="IPR020846">
    <property type="entry name" value="MFS_dom"/>
</dbReference>
<feature type="transmembrane region" description="Helical" evidence="7">
    <location>
        <begin position="262"/>
        <end position="282"/>
    </location>
</feature>
<organism evidence="9 10">
    <name type="scientific">Candidozyma auris</name>
    <name type="common">Yeast</name>
    <name type="synonym">Candida auris</name>
    <dbReference type="NCBI Taxonomy" id="498019"/>
    <lineage>
        <taxon>Eukaryota</taxon>
        <taxon>Fungi</taxon>
        <taxon>Dikarya</taxon>
        <taxon>Ascomycota</taxon>
        <taxon>Saccharomycotina</taxon>
        <taxon>Pichiomycetes</taxon>
        <taxon>Metschnikowiaceae</taxon>
        <taxon>Candidozyma</taxon>
    </lineage>
</organism>
<feature type="transmembrane region" description="Helical" evidence="7">
    <location>
        <begin position="511"/>
        <end position="529"/>
    </location>
</feature>
<dbReference type="PROSITE" id="PS50850">
    <property type="entry name" value="MFS"/>
    <property type="match status" value="1"/>
</dbReference>
<dbReference type="VEuPathDB" id="FungiDB:CJJ09_003153"/>
<reference evidence="10" key="1">
    <citation type="journal article" date="2015" name="BMC Genomics">
        <title>Draft genome of a commonly misdiagnosed multidrug resistant pathogen Candida auris.</title>
        <authorList>
            <person name="Chatterjee S."/>
            <person name="Alampalli S.V."/>
            <person name="Nageshan R.K."/>
            <person name="Chettiar S.T."/>
            <person name="Joshi S."/>
            <person name="Tatu U.S."/>
        </authorList>
    </citation>
    <scope>NUCLEOTIDE SEQUENCE [LARGE SCALE GENOMIC DNA]</scope>
    <source>
        <strain evidence="10">6684</strain>
    </source>
</reference>
<evidence type="ECO:0000256" key="1">
    <source>
        <dbReference type="ARBA" id="ARBA00004141"/>
    </source>
</evidence>
<accession>A0A0L0P7Y8</accession>
<evidence type="ECO:0000256" key="2">
    <source>
        <dbReference type="ARBA" id="ARBA00008335"/>
    </source>
</evidence>
<sequence>MGNTNVKDSQVAKKVKEKFIQSDAGDGTKATEQYIHGYRLAFTLFSIVASLFIAALDQTIVATILTEISEEFGNFDKVGWLTSGFLLSTACFMPLYGKISIAFGRKYTLIAGIIVFEIGSIVAALATGMAMLIGGRVIQGIGGGAIQSMVVVVLSESVPINKRPLAMALIGITFSVASVAGPFIGGAFASHVTWRWCFWINLPIGGFALVMLTLAFRPPTPKGGLRPKLKKIDYLGTFLFSTGLVLLLLALTFGGNEFPWKSAAVICCFVLGGIITIIFIYYNFMLSKNPLIPKEVVVVPKILMATLTAIFNFCFFMGIVTYLAIYFQVIWQASPWKSGIDMLPFIITVSLASVFNGVFMRFTRYVKITMVASGVLGPLGVGLFLILGRHTPLSQRIGLLIPAGVSVGLMFQSSMMSAQLEAPGRVAGSMILVTIFINSMKTIGGVVGVVTSQLMLTARGQIYLADVVASNRDISNLSPRLIIQSPAMIWDFPEPAKDQALDAFMKALKDVFYLNFAYACLAFIFSLFTTNKKIPSKSQIAHTDEDDQQPKEDAATDSSKSSDRTLSTDAVKLQNETGQETV</sequence>
<feature type="compositionally biased region" description="Polar residues" evidence="6">
    <location>
        <begin position="556"/>
        <end position="582"/>
    </location>
</feature>
<dbReference type="GO" id="GO:0005886">
    <property type="term" value="C:plasma membrane"/>
    <property type="evidence" value="ECO:0007669"/>
    <property type="project" value="TreeGrafter"/>
</dbReference>
<evidence type="ECO:0000256" key="6">
    <source>
        <dbReference type="SAM" id="MobiDB-lite"/>
    </source>
</evidence>
<dbReference type="Pfam" id="PF07690">
    <property type="entry name" value="MFS_1"/>
    <property type="match status" value="1"/>
</dbReference>
<dbReference type="AlphaFoldDB" id="A0A0L0P7Y8"/>
<feature type="transmembrane region" description="Helical" evidence="7">
    <location>
        <begin position="302"/>
        <end position="330"/>
    </location>
</feature>
<dbReference type="SUPFAM" id="SSF103473">
    <property type="entry name" value="MFS general substrate transporter"/>
    <property type="match status" value="1"/>
</dbReference>
<dbReference type="EMBL" id="LGST01000003">
    <property type="protein sequence ID" value="KNE02488.1"/>
    <property type="molecule type" value="Genomic_DNA"/>
</dbReference>
<feature type="transmembrane region" description="Helical" evidence="7">
    <location>
        <begin position="342"/>
        <end position="359"/>
    </location>
</feature>
<dbReference type="GO" id="GO:0022857">
    <property type="term" value="F:transmembrane transporter activity"/>
    <property type="evidence" value="ECO:0007669"/>
    <property type="project" value="InterPro"/>
</dbReference>
<name>A0A0L0P7Y8_CANAR</name>
<dbReference type="CDD" id="cd17502">
    <property type="entry name" value="MFS_Azr1_MDR_like"/>
    <property type="match status" value="1"/>
</dbReference>
<proteinExistence type="inferred from homology"/>
<keyword evidence="5 7" id="KW-0472">Membrane</keyword>
<evidence type="ECO:0000256" key="3">
    <source>
        <dbReference type="ARBA" id="ARBA00022692"/>
    </source>
</evidence>
<comment type="caution">
    <text evidence="9">The sequence shown here is derived from an EMBL/GenBank/DDBJ whole genome shotgun (WGS) entry which is preliminary data.</text>
</comment>
<feature type="transmembrane region" description="Helical" evidence="7">
    <location>
        <begin position="431"/>
        <end position="456"/>
    </location>
</feature>
<evidence type="ECO:0000259" key="8">
    <source>
        <dbReference type="PROSITE" id="PS50850"/>
    </source>
</evidence>
<keyword evidence="3 7" id="KW-0812">Transmembrane</keyword>
<feature type="transmembrane region" description="Helical" evidence="7">
    <location>
        <begin position="366"/>
        <end position="387"/>
    </location>
</feature>
<dbReference type="PANTHER" id="PTHR23501">
    <property type="entry name" value="MAJOR FACILITATOR SUPERFAMILY"/>
    <property type="match status" value="1"/>
</dbReference>
<dbReference type="InterPro" id="IPR036259">
    <property type="entry name" value="MFS_trans_sf"/>
</dbReference>
<dbReference type="Proteomes" id="UP000037122">
    <property type="component" value="Unassembled WGS sequence"/>
</dbReference>
<comment type="subcellular location">
    <subcellularLocation>
        <location evidence="1">Membrane</location>
        <topology evidence="1">Multi-pass membrane protein</topology>
    </subcellularLocation>
</comment>
<evidence type="ECO:0000313" key="9">
    <source>
        <dbReference type="EMBL" id="KNE02488.1"/>
    </source>
</evidence>
<dbReference type="VEuPathDB" id="FungiDB:CJI97_002256"/>
<protein>
    <recommendedName>
        <fullName evidence="8">Major facilitator superfamily (MFS) profile domain-containing protein</fullName>
    </recommendedName>
</protein>
<feature type="transmembrane region" description="Helical" evidence="7">
    <location>
        <begin position="198"/>
        <end position="216"/>
    </location>
</feature>
<feature type="transmembrane region" description="Helical" evidence="7">
    <location>
        <begin position="137"/>
        <end position="154"/>
    </location>
</feature>
<feature type="transmembrane region" description="Helical" evidence="7">
    <location>
        <begin position="78"/>
        <end position="97"/>
    </location>
</feature>
<feature type="transmembrane region" description="Helical" evidence="7">
    <location>
        <begin position="237"/>
        <end position="256"/>
    </location>
</feature>
<feature type="transmembrane region" description="Helical" evidence="7">
    <location>
        <begin position="166"/>
        <end position="192"/>
    </location>
</feature>
<feature type="domain" description="Major facilitator superfamily (MFS) profile" evidence="8">
    <location>
        <begin position="43"/>
        <end position="534"/>
    </location>
</feature>
<feature type="transmembrane region" description="Helical" evidence="7">
    <location>
        <begin position="393"/>
        <end position="411"/>
    </location>
</feature>
<keyword evidence="4 7" id="KW-1133">Transmembrane helix</keyword>
<dbReference type="VEuPathDB" id="FungiDB:CJI96_0002739"/>
<evidence type="ECO:0000256" key="4">
    <source>
        <dbReference type="ARBA" id="ARBA00022989"/>
    </source>
</evidence>
<comment type="similarity">
    <text evidence="2">Belongs to the major facilitator superfamily.</text>
</comment>
<feature type="region of interest" description="Disordered" evidence="6">
    <location>
        <begin position="538"/>
        <end position="582"/>
    </location>
</feature>
<dbReference type="Gene3D" id="1.20.1720.10">
    <property type="entry name" value="Multidrug resistance protein D"/>
    <property type="match status" value="1"/>
</dbReference>
<dbReference type="PANTHER" id="PTHR23501:SF198">
    <property type="entry name" value="AZOLE RESISTANCE PROTEIN 1-RELATED"/>
    <property type="match status" value="1"/>
</dbReference>
<gene>
    <name evidence="9" type="ORF">QG37_00293</name>
</gene>
<evidence type="ECO:0000313" key="10">
    <source>
        <dbReference type="Proteomes" id="UP000037122"/>
    </source>
</evidence>
<dbReference type="InterPro" id="IPR011701">
    <property type="entry name" value="MFS"/>
</dbReference>
<dbReference type="VEuPathDB" id="FungiDB:B9J08_002065"/>
<dbReference type="VEuPathDB" id="FungiDB:CJJ07_000167"/>
<feature type="transmembrane region" description="Helical" evidence="7">
    <location>
        <begin position="40"/>
        <end position="66"/>
    </location>
</feature>
<dbReference type="VEuPathDB" id="FungiDB:QG37_00293"/>
<evidence type="ECO:0000256" key="5">
    <source>
        <dbReference type="ARBA" id="ARBA00023136"/>
    </source>
</evidence>
<evidence type="ECO:0000256" key="7">
    <source>
        <dbReference type="SAM" id="Phobius"/>
    </source>
</evidence>
<feature type="transmembrane region" description="Helical" evidence="7">
    <location>
        <begin position="109"/>
        <end position="131"/>
    </location>
</feature>